<evidence type="ECO:0000313" key="4">
    <source>
        <dbReference type="Proteomes" id="UP001177080"/>
    </source>
</evidence>
<keyword evidence="1" id="KW-0732">Signal</keyword>
<evidence type="ECO:0000313" key="3">
    <source>
        <dbReference type="EMBL" id="MDO6121259.1"/>
    </source>
</evidence>
<feature type="domain" description="FecR protein" evidence="2">
    <location>
        <begin position="72"/>
        <end position="167"/>
    </location>
</feature>
<dbReference type="InterPro" id="IPR006860">
    <property type="entry name" value="FecR"/>
</dbReference>
<organism evidence="3 4">
    <name type="scientific">Shinella curvata</name>
    <dbReference type="NCBI Taxonomy" id="1817964"/>
    <lineage>
        <taxon>Bacteria</taxon>
        <taxon>Pseudomonadati</taxon>
        <taxon>Pseudomonadota</taxon>
        <taxon>Alphaproteobacteria</taxon>
        <taxon>Hyphomicrobiales</taxon>
        <taxon>Rhizobiaceae</taxon>
        <taxon>Shinella</taxon>
    </lineage>
</organism>
<dbReference type="PANTHER" id="PTHR38731">
    <property type="entry name" value="LIPL45-RELATED LIPOPROTEIN-RELATED"/>
    <property type="match status" value="1"/>
</dbReference>
<dbReference type="Gene3D" id="2.60.120.1440">
    <property type="match status" value="1"/>
</dbReference>
<feature type="signal peptide" evidence="1">
    <location>
        <begin position="1"/>
        <end position="24"/>
    </location>
</feature>
<reference evidence="3" key="1">
    <citation type="submission" date="2022-04" db="EMBL/GenBank/DDBJ databases">
        <title>Shinella lacus sp. nov., a novel member of the genus Shinella from water.</title>
        <authorList>
            <person name="Deng Y."/>
        </authorList>
    </citation>
    <scope>NUCLEOTIDE SEQUENCE</scope>
    <source>
        <strain evidence="3">JCM 31239</strain>
    </source>
</reference>
<dbReference type="PANTHER" id="PTHR38731:SF1">
    <property type="entry name" value="FECR PROTEIN DOMAIN-CONTAINING PROTEIN"/>
    <property type="match status" value="1"/>
</dbReference>
<dbReference type="RefSeq" id="WP_244761202.1">
    <property type="nucleotide sequence ID" value="NZ_JALJCJ010000003.1"/>
</dbReference>
<name>A0ABT8XBZ1_9HYPH</name>
<protein>
    <submittedName>
        <fullName evidence="3">FecR family protein</fullName>
    </submittedName>
</protein>
<accession>A0ABT8XBZ1</accession>
<dbReference type="Proteomes" id="UP001177080">
    <property type="component" value="Unassembled WGS sequence"/>
</dbReference>
<sequence>MRTLHTRRPVTLSRRLFIAGSALALLGAGLRATQANSIIGKAVEITGDVSRKQANHLEGLKAGASLMDHDFVATGKESFAELALGDDTSLLLGSETELLIDTFIAGQGGTIELGTGQMVFDRPEGLAKIDLTMRTAFGMIGVRGTKFFAGPSRNAPFAVFVEHGRVEVTGGGVTRSVSGGEGVEISAPGAAPGDVVKWGEARIREAYASVGIR</sequence>
<dbReference type="InterPro" id="IPR006311">
    <property type="entry name" value="TAT_signal"/>
</dbReference>
<feature type="chain" id="PRO_5047217741" evidence="1">
    <location>
        <begin position="25"/>
        <end position="213"/>
    </location>
</feature>
<gene>
    <name evidence="3" type="ORF">GB928_008720</name>
</gene>
<keyword evidence="4" id="KW-1185">Reference proteome</keyword>
<evidence type="ECO:0000256" key="1">
    <source>
        <dbReference type="SAM" id="SignalP"/>
    </source>
</evidence>
<dbReference type="EMBL" id="WHSC02000004">
    <property type="protein sequence ID" value="MDO6121259.1"/>
    <property type="molecule type" value="Genomic_DNA"/>
</dbReference>
<proteinExistence type="predicted"/>
<evidence type="ECO:0000259" key="2">
    <source>
        <dbReference type="Pfam" id="PF04773"/>
    </source>
</evidence>
<dbReference type="PROSITE" id="PS51318">
    <property type="entry name" value="TAT"/>
    <property type="match status" value="1"/>
</dbReference>
<dbReference type="Pfam" id="PF04773">
    <property type="entry name" value="FecR"/>
    <property type="match status" value="1"/>
</dbReference>
<comment type="caution">
    <text evidence="3">The sequence shown here is derived from an EMBL/GenBank/DDBJ whole genome shotgun (WGS) entry which is preliminary data.</text>
</comment>